<dbReference type="Proteomes" id="UP000319927">
    <property type="component" value="Unassembled WGS sequence"/>
</dbReference>
<evidence type="ECO:0000256" key="1">
    <source>
        <dbReference type="SAM" id="MobiDB-lite"/>
    </source>
</evidence>
<reference evidence="2 3" key="1">
    <citation type="submission" date="2019-06" db="EMBL/GenBank/DDBJ databases">
        <title>Sequencing the genomes of 1000 actinobacteria strains.</title>
        <authorList>
            <person name="Klenk H.-P."/>
        </authorList>
    </citation>
    <scope>NUCLEOTIDE SEQUENCE [LARGE SCALE GENOMIC DNA]</scope>
    <source>
        <strain evidence="2 3">DSM 102131</strain>
    </source>
</reference>
<organism evidence="2 3">
    <name type="scientific">Micromonospora palomenae</name>
    <dbReference type="NCBI Taxonomy" id="1461247"/>
    <lineage>
        <taxon>Bacteria</taxon>
        <taxon>Bacillati</taxon>
        <taxon>Actinomycetota</taxon>
        <taxon>Actinomycetes</taxon>
        <taxon>Micromonosporales</taxon>
        <taxon>Micromonosporaceae</taxon>
        <taxon>Micromonospora</taxon>
    </lineage>
</organism>
<gene>
    <name evidence="2" type="ORF">FHX75_111422</name>
</gene>
<protein>
    <submittedName>
        <fullName evidence="2">Uncharacterized protein</fullName>
    </submittedName>
</protein>
<evidence type="ECO:0000313" key="2">
    <source>
        <dbReference type="EMBL" id="TWG28270.1"/>
    </source>
</evidence>
<dbReference type="RefSeq" id="WP_170285305.1">
    <property type="nucleotide sequence ID" value="NZ_VIXA01000001.1"/>
</dbReference>
<feature type="compositionally biased region" description="Low complexity" evidence="1">
    <location>
        <begin position="7"/>
        <end position="20"/>
    </location>
</feature>
<dbReference type="EMBL" id="VIXA01000001">
    <property type="protein sequence ID" value="TWG28270.1"/>
    <property type="molecule type" value="Genomic_DNA"/>
</dbReference>
<evidence type="ECO:0000313" key="3">
    <source>
        <dbReference type="Proteomes" id="UP000319927"/>
    </source>
</evidence>
<keyword evidence="3" id="KW-1185">Reference proteome</keyword>
<sequence length="49" mass="4987">MSADLFAPPVGGAAHAAPSGAPAAGLMLVKRRHVDLMRVCSDGCRRPTA</sequence>
<proteinExistence type="predicted"/>
<accession>A0A561WWN5</accession>
<feature type="region of interest" description="Disordered" evidence="1">
    <location>
        <begin position="1"/>
        <end position="20"/>
    </location>
</feature>
<dbReference type="AlphaFoldDB" id="A0A561WWN5"/>
<name>A0A561WWN5_9ACTN</name>
<comment type="caution">
    <text evidence="2">The sequence shown here is derived from an EMBL/GenBank/DDBJ whole genome shotgun (WGS) entry which is preliminary data.</text>
</comment>